<evidence type="ECO:0000313" key="1">
    <source>
        <dbReference type="EMBL" id="KIH54698.1"/>
    </source>
</evidence>
<dbReference type="OrthoDB" id="5902193at2759"/>
<dbReference type="InterPro" id="IPR036258">
    <property type="entry name" value="Apyrase_sf"/>
</dbReference>
<dbReference type="Proteomes" id="UP000054047">
    <property type="component" value="Unassembled WGS sequence"/>
</dbReference>
<dbReference type="GO" id="GO:0017110">
    <property type="term" value="F:nucleoside diphosphate phosphatase activity"/>
    <property type="evidence" value="ECO:0007669"/>
    <property type="project" value="InterPro"/>
</dbReference>
<dbReference type="GO" id="GO:0005509">
    <property type="term" value="F:calcium ion binding"/>
    <property type="evidence" value="ECO:0007669"/>
    <property type="project" value="InterPro"/>
</dbReference>
<proteinExistence type="predicted"/>
<sequence length="81" mass="9365">MNALLCHSTIIPRSIHFEDNDDGTRTYQLLAITDMDKSGQADKWMWRAVARRGELTISEYPYTEVKVNWIKDSDKNITSCV</sequence>
<organism evidence="1 2">
    <name type="scientific">Ancylostoma duodenale</name>
    <dbReference type="NCBI Taxonomy" id="51022"/>
    <lineage>
        <taxon>Eukaryota</taxon>
        <taxon>Metazoa</taxon>
        <taxon>Ecdysozoa</taxon>
        <taxon>Nematoda</taxon>
        <taxon>Chromadorea</taxon>
        <taxon>Rhabditida</taxon>
        <taxon>Rhabditina</taxon>
        <taxon>Rhabditomorpha</taxon>
        <taxon>Strongyloidea</taxon>
        <taxon>Ancylostomatidae</taxon>
        <taxon>Ancylostomatinae</taxon>
        <taxon>Ancylostoma</taxon>
    </lineage>
</organism>
<reference evidence="1 2" key="1">
    <citation type="submission" date="2013-12" db="EMBL/GenBank/DDBJ databases">
        <title>Draft genome of the parsitic nematode Ancylostoma duodenale.</title>
        <authorList>
            <person name="Mitreva M."/>
        </authorList>
    </citation>
    <scope>NUCLEOTIDE SEQUENCE [LARGE SCALE GENOMIC DNA]</scope>
    <source>
        <strain evidence="1 2">Zhejiang</strain>
    </source>
</reference>
<protein>
    <submittedName>
        <fullName evidence="1">Uncharacterized protein</fullName>
    </submittedName>
</protein>
<evidence type="ECO:0000313" key="2">
    <source>
        <dbReference type="Proteomes" id="UP000054047"/>
    </source>
</evidence>
<dbReference type="EMBL" id="KN738640">
    <property type="protein sequence ID" value="KIH54698.1"/>
    <property type="molecule type" value="Genomic_DNA"/>
</dbReference>
<dbReference type="AlphaFoldDB" id="A0A0C2CED9"/>
<name>A0A0C2CED9_9BILA</name>
<dbReference type="Gene3D" id="2.120.10.100">
    <property type="entry name" value="Apyrase"/>
    <property type="match status" value="1"/>
</dbReference>
<gene>
    <name evidence="1" type="ORF">ANCDUO_15153</name>
</gene>
<keyword evidence="2" id="KW-1185">Reference proteome</keyword>
<accession>A0A0C2CED9</accession>